<dbReference type="GO" id="GO:0051015">
    <property type="term" value="F:actin filament binding"/>
    <property type="evidence" value="ECO:0007669"/>
    <property type="project" value="TreeGrafter"/>
</dbReference>
<evidence type="ECO:0000313" key="3">
    <source>
        <dbReference type="EMBL" id="QQP38220.1"/>
    </source>
</evidence>
<dbReference type="GO" id="GO:0005516">
    <property type="term" value="F:calmodulin binding"/>
    <property type="evidence" value="ECO:0007669"/>
    <property type="project" value="TreeGrafter"/>
</dbReference>
<dbReference type="PROSITE" id="PS50021">
    <property type="entry name" value="CH"/>
    <property type="match status" value="1"/>
</dbReference>
<feature type="domain" description="Ras-GAP" evidence="1">
    <location>
        <begin position="951"/>
        <end position="1162"/>
    </location>
</feature>
<dbReference type="PROSITE" id="PS50018">
    <property type="entry name" value="RAS_GTPASE_ACTIV_2"/>
    <property type="match status" value="1"/>
</dbReference>
<dbReference type="GO" id="GO:0005938">
    <property type="term" value="C:cell cortex"/>
    <property type="evidence" value="ECO:0007669"/>
    <property type="project" value="TreeGrafter"/>
</dbReference>
<dbReference type="InterPro" id="IPR000048">
    <property type="entry name" value="IQ_motif_EF-hand-BS"/>
</dbReference>
<dbReference type="Pfam" id="PF00612">
    <property type="entry name" value="IQ"/>
    <property type="match status" value="2"/>
</dbReference>
<dbReference type="SUPFAM" id="SSF143885">
    <property type="entry name" value="RGC domain-like"/>
    <property type="match status" value="1"/>
</dbReference>
<dbReference type="Proteomes" id="UP000595437">
    <property type="component" value="Chromosome 13"/>
</dbReference>
<dbReference type="PROSITE" id="PS50096">
    <property type="entry name" value="IQ"/>
    <property type="match status" value="2"/>
</dbReference>
<dbReference type="InterPro" id="IPR001936">
    <property type="entry name" value="RasGAP_dom"/>
</dbReference>
<name>A0A7T8GVG9_CALRO</name>
<evidence type="ECO:0000259" key="1">
    <source>
        <dbReference type="PROSITE" id="PS50018"/>
    </source>
</evidence>
<gene>
    <name evidence="3" type="ORF">FKW44_018735</name>
</gene>
<dbReference type="SUPFAM" id="SSF48350">
    <property type="entry name" value="GTPase activation domain, GAP"/>
    <property type="match status" value="1"/>
</dbReference>
<accession>A0A7T8GVG9</accession>
<dbReference type="Gene3D" id="1.20.5.190">
    <property type="match status" value="1"/>
</dbReference>
<dbReference type="SMART" id="SM00323">
    <property type="entry name" value="RasGAP"/>
    <property type="match status" value="1"/>
</dbReference>
<evidence type="ECO:0000259" key="2">
    <source>
        <dbReference type="PROSITE" id="PS50021"/>
    </source>
</evidence>
<protein>
    <submittedName>
        <fullName evidence="3">Ras GTPaseactivatinglike protein IQGAP1like</fullName>
    </submittedName>
</protein>
<dbReference type="GO" id="GO:1903479">
    <property type="term" value="P:mitotic actomyosin contractile ring assembly actin filament organization"/>
    <property type="evidence" value="ECO:0007669"/>
    <property type="project" value="TreeGrafter"/>
</dbReference>
<sequence>MVLPGLIEDSSSSCGSDLLLVRSVSSMDEARAESLAYEYLCRLEEVRVWLSGLLESGCREYPIPSSVTEFESSLVNGIWLARLGCAFSPSGLDHRRIFDLDGARFRSSGLHFRHTDNINLFLSACREIRLPSVFTPETTDIYDAKNLPRVVFCLHALSLFLFKIGAAPLLEPLRDSPEFTAQELRETSEALRVMDSPLPEFHRLQRDPALSADRKKTRAARDGLQGLLRVDPNQKHRYRARLLKAGLGESRQGLVDEVNVLLQLEEVIREKKARDLRQALEPWKLRVEFDASKTEMYLEFLYHALLALDGEEELRKETIEAAMREANRRDAEHFYTESLARLNRALKNDAPVETLTALSHLDVPFHSFAGGLYHEELKYIREETGRDLCRGPVLSLIQFLNNIASLNQAVRTPGNAEETWRNLLVTNIEDLDTGLKEAYAEALHCALESKDGKLLTHYEIQDAVDAVNKDTSESVISALQSLNAALRDKDPRGLLNSLAHPALKLPELSEVDAPHTLDLLTAMLMDKSLLEGEEDCEAWLEHAQDAVRLCNDHAQEAAQAGLALSIVNMAVQQGDHAHTLQTLAHPSLFLGENLLPKQAEPYQESLSEIFNEKEETGESDWVRHMLSDEVSIVYLNLRDHVYSWREPTDFRENPSFLDARDITQVLEAINGFQEDETEESFIDEGIIVALQARIRGFLTRKRLFAMLGHYYDNVSSIIKTQAIVRGHLARKSLLLKKRRSPRLRPLSDYTPHIEHILKIQRAWRAHKKEADLLALKRVDSQGKLDLNVVRRYLYLLDHSQEDFQQELRLQSLKGTISKIIRSNQTLEKNIDVMDIKIGLLVKNRISVEEVVAHSKTLIKQRSMSSANRAASSLNLLQDEHNNNNGGASSHGLKALRKESRAKLEAYQHLFYYLQTKPKILAKLIFAMPQLKTTKFIESVILSLYNFGANQREEYLMLKLFQTALEEEIRVKVDKPSDIITGQPLVIKMIVSFYRNGGKGSNSLRDMLGPIIRRVLEDKSLCINTSPVDIYKQWINSEEFASGVASDMPYNEVRKRLNRSMIKLKQATTMFLATILRSRKKIPYGMLFMARVLYTALKKKFPGSQEKEILKVVGNLLYYRFINGAIVAPDAFDIIDLTADNVLGNEQRRNLGSISKILQFAASKRGYGEESVHLMCLNSYIVDCHEKFKKFFLQCVEEVPSPEEAFNMDQYSEATLLAKPVIFISLQEIVDTHQLLLDFQDSIAPHPSDPLHELLEDLGEEGPSLLSLLGAAASKNGSLDNLGASEVCLTLSNKFDASGSNEARSDTEELFIKTKHLVISILPCTRESNLIGCLKSESSPQQEALYWELVSQKEEEEREADRNKSMLDHTNPFINDEGRLPLGDCKRQILKNLMVLEVARLVTSKDGCKALISSIIKDILHIRQYRSRRLREIFRLNTTLKSLKLKRDFLEEQVLYFDAYLKQCLKNLQASKRKRRVHFQKEPTALSSSSWSARIKSRSTLRYSASRLHEKGVLLAIDGLPPSQFKNVLFEIVPMEQDGVFEIHAKFMGVNLEHVEVNIQDLLQFQYEGVSVMNMFGKANINVNLLLHFLNSKFYGRKK</sequence>
<dbReference type="InterPro" id="IPR036872">
    <property type="entry name" value="CH_dom_sf"/>
</dbReference>
<dbReference type="GO" id="GO:0005096">
    <property type="term" value="F:GTPase activator activity"/>
    <property type="evidence" value="ECO:0007669"/>
    <property type="project" value="TreeGrafter"/>
</dbReference>
<proteinExistence type="predicted"/>
<dbReference type="Pfam" id="PF03836">
    <property type="entry name" value="RasGAP_C"/>
    <property type="match status" value="1"/>
</dbReference>
<dbReference type="Gene3D" id="1.10.418.10">
    <property type="entry name" value="Calponin-like domain"/>
    <property type="match status" value="1"/>
</dbReference>
<keyword evidence="4" id="KW-1185">Reference proteome</keyword>
<reference evidence="4" key="1">
    <citation type="submission" date="2021-01" db="EMBL/GenBank/DDBJ databases">
        <title>Caligus Genome Assembly.</title>
        <authorList>
            <person name="Gallardo-Escarate C."/>
        </authorList>
    </citation>
    <scope>NUCLEOTIDE SEQUENCE [LARGE SCALE GENOMIC DNA]</scope>
</reference>
<dbReference type="OrthoDB" id="775356at2759"/>
<dbReference type="InterPro" id="IPR000593">
    <property type="entry name" value="RasGAP_C"/>
</dbReference>
<feature type="domain" description="Calponin-homology (CH)" evidence="2">
    <location>
        <begin position="40"/>
        <end position="161"/>
    </location>
</feature>
<evidence type="ECO:0000313" key="4">
    <source>
        <dbReference type="Proteomes" id="UP000595437"/>
    </source>
</evidence>
<dbReference type="EMBL" id="CP045902">
    <property type="protein sequence ID" value="QQP38220.1"/>
    <property type="molecule type" value="Genomic_DNA"/>
</dbReference>
<organism evidence="3 4">
    <name type="scientific">Caligus rogercresseyi</name>
    <name type="common">Sea louse</name>
    <dbReference type="NCBI Taxonomy" id="217165"/>
    <lineage>
        <taxon>Eukaryota</taxon>
        <taxon>Metazoa</taxon>
        <taxon>Ecdysozoa</taxon>
        <taxon>Arthropoda</taxon>
        <taxon>Crustacea</taxon>
        <taxon>Multicrustacea</taxon>
        <taxon>Hexanauplia</taxon>
        <taxon>Copepoda</taxon>
        <taxon>Siphonostomatoida</taxon>
        <taxon>Caligidae</taxon>
        <taxon>Caligus</taxon>
    </lineage>
</organism>
<dbReference type="InterPro" id="IPR008936">
    <property type="entry name" value="Rho_GTPase_activation_prot"/>
</dbReference>
<dbReference type="CDD" id="cd05127">
    <property type="entry name" value="RasGAP_IQGAP_like"/>
    <property type="match status" value="1"/>
</dbReference>
<dbReference type="SUPFAM" id="SSF47576">
    <property type="entry name" value="Calponin-homology domain, CH-domain"/>
    <property type="match status" value="1"/>
</dbReference>
<dbReference type="FunFam" id="1.10.506.10:FF:000004">
    <property type="entry name" value="IQ motif containing GTPase activating protein 1"/>
    <property type="match status" value="1"/>
</dbReference>
<dbReference type="Gene3D" id="1.10.506.10">
    <property type="entry name" value="GTPase Activation - p120gap, domain 1"/>
    <property type="match status" value="1"/>
</dbReference>
<dbReference type="SMART" id="SM00015">
    <property type="entry name" value="IQ"/>
    <property type="match status" value="2"/>
</dbReference>
<dbReference type="Pfam" id="PF00616">
    <property type="entry name" value="RasGAP"/>
    <property type="match status" value="1"/>
</dbReference>
<dbReference type="SMART" id="SM00033">
    <property type="entry name" value="CH"/>
    <property type="match status" value="1"/>
</dbReference>
<dbReference type="InterPro" id="IPR001715">
    <property type="entry name" value="CH_dom"/>
</dbReference>
<dbReference type="PANTHER" id="PTHR14149:SF14">
    <property type="entry name" value="CALPONIN-HOMOLOGY (CH) DOMAIN-CONTAINING PROTEIN"/>
    <property type="match status" value="1"/>
</dbReference>
<dbReference type="PANTHER" id="PTHR14149">
    <property type="entry name" value="RAS GTPASE-ACTIVATING PROTEIN WITH IQ MOTIF"/>
    <property type="match status" value="1"/>
</dbReference>
<dbReference type="Pfam" id="PF00307">
    <property type="entry name" value="CH"/>
    <property type="match status" value="1"/>
</dbReference>